<dbReference type="PANTHER" id="PTHR30404:SF0">
    <property type="entry name" value="N-ACETYLMURAMOYL-L-ALANINE AMIDASE AMIC"/>
    <property type="match status" value="1"/>
</dbReference>
<dbReference type="InterPro" id="IPR036365">
    <property type="entry name" value="PGBD-like_sf"/>
</dbReference>
<evidence type="ECO:0000259" key="4">
    <source>
        <dbReference type="SMART" id="SM00646"/>
    </source>
</evidence>
<dbReference type="Gene3D" id="1.10.101.10">
    <property type="entry name" value="PGBD-like superfamily/PGBD"/>
    <property type="match status" value="7"/>
</dbReference>
<dbReference type="InterPro" id="IPR002508">
    <property type="entry name" value="MurNAc-LAA_cat"/>
</dbReference>
<feature type="chain" id="PRO_5045261094" evidence="3">
    <location>
        <begin position="22"/>
        <end position="820"/>
    </location>
</feature>
<name>A0ABW3L4M7_9BACI</name>
<keyword evidence="1" id="KW-0378">Hydrolase</keyword>
<dbReference type="EMBL" id="JBHTKL010000005">
    <property type="protein sequence ID" value="MFD1020155.1"/>
    <property type="molecule type" value="Genomic_DNA"/>
</dbReference>
<dbReference type="Gene3D" id="3.40.630.40">
    <property type="entry name" value="Zn-dependent exopeptidases"/>
    <property type="match status" value="1"/>
</dbReference>
<feature type="signal peptide" evidence="3">
    <location>
        <begin position="1"/>
        <end position="21"/>
    </location>
</feature>
<evidence type="ECO:0000256" key="2">
    <source>
        <dbReference type="SAM" id="MobiDB-lite"/>
    </source>
</evidence>
<dbReference type="CDD" id="cd02696">
    <property type="entry name" value="MurNAc-LAA"/>
    <property type="match status" value="1"/>
</dbReference>
<evidence type="ECO:0000313" key="6">
    <source>
        <dbReference type="Proteomes" id="UP001596990"/>
    </source>
</evidence>
<feature type="compositionally biased region" description="Acidic residues" evidence="2">
    <location>
        <begin position="53"/>
        <end position="64"/>
    </location>
</feature>
<evidence type="ECO:0000256" key="1">
    <source>
        <dbReference type="ARBA" id="ARBA00022801"/>
    </source>
</evidence>
<proteinExistence type="predicted"/>
<keyword evidence="3" id="KW-0732">Signal</keyword>
<keyword evidence="6" id="KW-1185">Reference proteome</keyword>
<dbReference type="InterPro" id="IPR036366">
    <property type="entry name" value="PGBDSf"/>
</dbReference>
<dbReference type="RefSeq" id="WP_386061254.1">
    <property type="nucleotide sequence ID" value="NZ_JBHTKL010000005.1"/>
</dbReference>
<protein>
    <submittedName>
        <fullName evidence="5">Peptidoglycan-binding protein</fullName>
    </submittedName>
</protein>
<gene>
    <name evidence="5" type="ORF">ACFQ2J_13290</name>
</gene>
<dbReference type="InterPro" id="IPR050695">
    <property type="entry name" value="N-acetylmuramoyl_amidase_3"/>
</dbReference>
<dbReference type="PANTHER" id="PTHR30404">
    <property type="entry name" value="N-ACETYLMURAMOYL-L-ALANINE AMIDASE"/>
    <property type="match status" value="1"/>
</dbReference>
<dbReference type="Pfam" id="PF01471">
    <property type="entry name" value="PG_binding_1"/>
    <property type="match status" value="7"/>
</dbReference>
<dbReference type="Proteomes" id="UP001596990">
    <property type="component" value="Unassembled WGS sequence"/>
</dbReference>
<accession>A0ABW3L4M7</accession>
<dbReference type="Pfam" id="PF01520">
    <property type="entry name" value="Amidase_3"/>
    <property type="match status" value="1"/>
</dbReference>
<comment type="caution">
    <text evidence="5">The sequence shown here is derived from an EMBL/GenBank/DDBJ whole genome shotgun (WGS) entry which is preliminary data.</text>
</comment>
<organism evidence="5 6">
    <name type="scientific">Thalassobacillus hwangdonensis</name>
    <dbReference type="NCBI Taxonomy" id="546108"/>
    <lineage>
        <taxon>Bacteria</taxon>
        <taxon>Bacillati</taxon>
        <taxon>Bacillota</taxon>
        <taxon>Bacilli</taxon>
        <taxon>Bacillales</taxon>
        <taxon>Bacillaceae</taxon>
        <taxon>Thalassobacillus</taxon>
    </lineage>
</organism>
<dbReference type="InterPro" id="IPR002477">
    <property type="entry name" value="Peptidoglycan-bd-like"/>
</dbReference>
<reference evidence="6" key="1">
    <citation type="journal article" date="2019" name="Int. J. Syst. Evol. Microbiol.">
        <title>The Global Catalogue of Microorganisms (GCM) 10K type strain sequencing project: providing services to taxonomists for standard genome sequencing and annotation.</title>
        <authorList>
            <consortium name="The Broad Institute Genomics Platform"/>
            <consortium name="The Broad Institute Genome Sequencing Center for Infectious Disease"/>
            <person name="Wu L."/>
            <person name="Ma J."/>
        </authorList>
    </citation>
    <scope>NUCLEOTIDE SEQUENCE [LARGE SCALE GENOMIC DNA]</scope>
    <source>
        <strain evidence="6">CCUG 56607</strain>
    </source>
</reference>
<dbReference type="SUPFAM" id="SSF53187">
    <property type="entry name" value="Zn-dependent exopeptidases"/>
    <property type="match status" value="1"/>
</dbReference>
<evidence type="ECO:0000256" key="3">
    <source>
        <dbReference type="SAM" id="SignalP"/>
    </source>
</evidence>
<sequence length="820" mass="92371">MKGLKSFLFLATIFLTFHFSAQVILASTDSADQMKEEATEENQSESIEKNESDENEPEETEEGSESISDKEEIEEEEEVLSPLPTEDIEDAPAKTAEENESESSNLPTYEEKESTEEVVVEPKEEKAAEPASETVNTTMFSMQSSTSFRIGDRNEAISSFKEKLNAIGFGGIIISDYFGDFTARRVKEFQSNYGLTVDGIAGPATLSKLDTVYNSPYQQGNRATGIIQLKNQLNETSFGGIIVSDFYGSFTEQRVMELQSHLGMEPNGIADTVTRNELNQLVEQINASPSGFEQGDHHEDISDMKRKLNAIGFDGIIVSDYFGGFTAKQVEAFQENYRLEGTGVANEATLAKLNEIYNSPYQQGNRDSGISQMKESLNRTEFGGIIVSDLYGSFTAKRVKQLQNYFGMEANGIADELTRERLEQLVIELGHQQGDHHNDISEMKVMLNHIGFGGILVTDYFGGFTEKRVKQFQSYYGLPVNGRADQSTMDYLEEVYNSNSQAGKSHSDNLALKEKLNAIGFGGILVTKYFGAFTEQRVQEFQRFYGLKVNGIADHPTLTKMNEIYYSPLQKGKSHKSISSIKEDLNAIKYDGILVTDYFGSFTEKRLKEFQRDHELPVSGIADSRTIAELKEAVENYKVRIFLDPGHGAHDPGGQGYGLNEKDVVLDIALHTADILRERYTGHEVMLSRTNDTFVELEERSVIANDWKADYFVSIHTNAWLGKGRGYETYIHDESAGKEAIERRDDIHDYMIDRMDVIDRGKHEADFNVLRNTDMPAILLEYMFIDNYEENAKLRSSSYRRYLGEITAEAIARSFNLERK</sequence>
<feature type="region of interest" description="Disordered" evidence="2">
    <location>
        <begin position="31"/>
        <end position="133"/>
    </location>
</feature>
<evidence type="ECO:0000313" key="5">
    <source>
        <dbReference type="EMBL" id="MFD1020155.1"/>
    </source>
</evidence>
<feature type="domain" description="MurNAc-LAA" evidence="4">
    <location>
        <begin position="701"/>
        <end position="812"/>
    </location>
</feature>
<dbReference type="SUPFAM" id="SSF47090">
    <property type="entry name" value="PGBD-like"/>
    <property type="match status" value="7"/>
</dbReference>
<dbReference type="SMART" id="SM00646">
    <property type="entry name" value="Ami_3"/>
    <property type="match status" value="1"/>
</dbReference>